<evidence type="ECO:0000256" key="7">
    <source>
        <dbReference type="ARBA" id="ARBA00029447"/>
    </source>
</evidence>
<evidence type="ECO:0000256" key="8">
    <source>
        <dbReference type="PROSITE-ProRule" id="PRU00284"/>
    </source>
</evidence>
<feature type="transmembrane region" description="Helical" evidence="10">
    <location>
        <begin position="218"/>
        <end position="238"/>
    </location>
</feature>
<dbReference type="RefSeq" id="WP_278250231.1">
    <property type="nucleotide sequence ID" value="NZ_JBHLST010000037.1"/>
</dbReference>
<feature type="domain" description="HAMP" evidence="12">
    <location>
        <begin position="240"/>
        <end position="292"/>
    </location>
</feature>
<gene>
    <name evidence="13" type="ORF">EV691_1235</name>
</gene>
<evidence type="ECO:0000313" key="13">
    <source>
        <dbReference type="EMBL" id="TCL28050.1"/>
    </source>
</evidence>
<keyword evidence="4 10" id="KW-1133">Transmembrane helix</keyword>
<organism evidence="13 14">
    <name type="scientific">Azotobacter chroococcum</name>
    <dbReference type="NCBI Taxonomy" id="353"/>
    <lineage>
        <taxon>Bacteria</taxon>
        <taxon>Pseudomonadati</taxon>
        <taxon>Pseudomonadota</taxon>
        <taxon>Gammaproteobacteria</taxon>
        <taxon>Pseudomonadales</taxon>
        <taxon>Pseudomonadaceae</taxon>
        <taxon>Azotobacter</taxon>
    </lineage>
</organism>
<dbReference type="PRINTS" id="PR00260">
    <property type="entry name" value="CHEMTRNSDUCR"/>
</dbReference>
<comment type="caution">
    <text evidence="13">The sequence shown here is derived from an EMBL/GenBank/DDBJ whole genome shotgun (WGS) entry which is preliminary data.</text>
</comment>
<dbReference type="SUPFAM" id="SSF58104">
    <property type="entry name" value="Methyl-accepting chemotaxis protein (MCP) signaling domain"/>
    <property type="match status" value="1"/>
</dbReference>
<dbReference type="FunFam" id="1.10.287.950:FF:000001">
    <property type="entry name" value="Methyl-accepting chemotaxis sensory transducer"/>
    <property type="match status" value="1"/>
</dbReference>
<keyword evidence="9" id="KW-0175">Coiled coil</keyword>
<name>A0A4R1PM96_9GAMM</name>
<dbReference type="SMART" id="SM00283">
    <property type="entry name" value="MA"/>
    <property type="match status" value="1"/>
</dbReference>
<dbReference type="Pfam" id="PF00015">
    <property type="entry name" value="MCPsignal"/>
    <property type="match status" value="1"/>
</dbReference>
<dbReference type="GO" id="GO:0005886">
    <property type="term" value="C:plasma membrane"/>
    <property type="evidence" value="ECO:0007669"/>
    <property type="project" value="TreeGrafter"/>
</dbReference>
<reference evidence="13 14" key="1">
    <citation type="submission" date="2019-03" db="EMBL/GenBank/DDBJ databases">
        <title>Genomic Encyclopedia of Type Strains, Phase IV (KMG-IV): sequencing the most valuable type-strain genomes for metagenomic binning, comparative biology and taxonomic classification.</title>
        <authorList>
            <person name="Goeker M."/>
        </authorList>
    </citation>
    <scope>NUCLEOTIDE SEQUENCE [LARGE SCALE GENOMIC DNA]</scope>
    <source>
        <strain evidence="13 14">DSM 2286</strain>
    </source>
</reference>
<evidence type="ECO:0000313" key="14">
    <source>
        <dbReference type="Proteomes" id="UP000295169"/>
    </source>
</evidence>
<evidence type="ECO:0000256" key="9">
    <source>
        <dbReference type="SAM" id="Coils"/>
    </source>
</evidence>
<proteinExistence type="inferred from homology"/>
<keyword evidence="6 8" id="KW-0807">Transducer</keyword>
<keyword evidence="3 10" id="KW-0812">Transmembrane</keyword>
<dbReference type="PROSITE" id="PS50111">
    <property type="entry name" value="CHEMOTAXIS_TRANSDUC_2"/>
    <property type="match status" value="1"/>
</dbReference>
<evidence type="ECO:0000256" key="6">
    <source>
        <dbReference type="ARBA" id="ARBA00023224"/>
    </source>
</evidence>
<dbReference type="EMBL" id="SMMU01000023">
    <property type="protein sequence ID" value="TCL28050.1"/>
    <property type="molecule type" value="Genomic_DNA"/>
</dbReference>
<dbReference type="AlphaFoldDB" id="A0A4R1PM96"/>
<dbReference type="InterPro" id="IPR003660">
    <property type="entry name" value="HAMP_dom"/>
</dbReference>
<dbReference type="InterPro" id="IPR004090">
    <property type="entry name" value="Chemotax_Me-accpt_rcpt"/>
</dbReference>
<feature type="coiled-coil region" evidence="9">
    <location>
        <begin position="497"/>
        <end position="535"/>
    </location>
</feature>
<evidence type="ECO:0000256" key="10">
    <source>
        <dbReference type="SAM" id="Phobius"/>
    </source>
</evidence>
<protein>
    <submittedName>
        <fullName evidence="13">Methyl-accepting chemotaxis protein</fullName>
    </submittedName>
</protein>
<feature type="coiled-coil region" evidence="9">
    <location>
        <begin position="62"/>
        <end position="89"/>
    </location>
</feature>
<feature type="transmembrane region" description="Helical" evidence="10">
    <location>
        <begin position="12"/>
        <end position="35"/>
    </location>
</feature>
<dbReference type="InterPro" id="IPR004089">
    <property type="entry name" value="MCPsignal_dom"/>
</dbReference>
<evidence type="ECO:0000259" key="12">
    <source>
        <dbReference type="PROSITE" id="PS50885"/>
    </source>
</evidence>
<dbReference type="Proteomes" id="UP000295169">
    <property type="component" value="Unassembled WGS sequence"/>
</dbReference>
<sequence>MKLLDNMTVRLSWMLVLTFFSAVVAGLGALGLYAVHHAEHNQRQLVEFNRQQQEDLRQIVALQGIALRLQELLQRLADEQSRLGQAVQREQASAAVPPGNDAAMATPTYRVDKAALEEGLNGLQTELERFVALPQVAGHAGQVQALRKRFASLLDNGLRPQVQELVKRNPALAAHHGNAVRMDGMPFLHDLEKLGQALAGDRPIPQSEFVWVETAIEWTIYAALFVSVLTVVVVLWGVTVNVLRPLQRVVEHCEQIAAGDLAGRIAVHSTNEIGKLFAGLANIQGRLAQTVGTVRQSSRLIHEGAQAIAEGSRSLSTRTVQQSASLEDTASSMEQLTSTVSQNADNAQQANALADSAAEVARRGGALVAEVVSTMGGISDSSHKVAEIIRLIDSIAFQTNILALNASVEAARAGEQGRGFAVVAGEVRNLASRSAQASKEIRDLITASVDQVDAGSKLVAQAGGAMQEIVESVQKVADIMDEISAASREQSNGIALVDKAVLEMDAVTQQNANLVKETNQAADELVGEARRLREAVDGFLIDTACETDLSPAREFDASWAQRQYENAARELTQRELPVALRHGRTSSEAGDDWQTF</sequence>
<evidence type="ECO:0000259" key="11">
    <source>
        <dbReference type="PROSITE" id="PS50111"/>
    </source>
</evidence>
<dbReference type="GO" id="GO:0007165">
    <property type="term" value="P:signal transduction"/>
    <property type="evidence" value="ECO:0007669"/>
    <property type="project" value="UniProtKB-KW"/>
</dbReference>
<dbReference type="GO" id="GO:0006935">
    <property type="term" value="P:chemotaxis"/>
    <property type="evidence" value="ECO:0007669"/>
    <property type="project" value="InterPro"/>
</dbReference>
<dbReference type="SMART" id="SM00304">
    <property type="entry name" value="HAMP"/>
    <property type="match status" value="1"/>
</dbReference>
<evidence type="ECO:0000256" key="1">
    <source>
        <dbReference type="ARBA" id="ARBA00004141"/>
    </source>
</evidence>
<dbReference type="PANTHER" id="PTHR43531">
    <property type="entry name" value="PROTEIN ICFG"/>
    <property type="match status" value="1"/>
</dbReference>
<comment type="similarity">
    <text evidence="7">Belongs to the methyl-accepting chemotaxis (MCP) protein family.</text>
</comment>
<evidence type="ECO:0000256" key="4">
    <source>
        <dbReference type="ARBA" id="ARBA00022989"/>
    </source>
</evidence>
<comment type="subcellular location">
    <subcellularLocation>
        <location evidence="1">Membrane</location>
        <topology evidence="1">Multi-pass membrane protein</topology>
    </subcellularLocation>
</comment>
<dbReference type="PANTHER" id="PTHR43531:SF14">
    <property type="entry name" value="METHYL-ACCEPTING CHEMOTAXIS PROTEIN I-RELATED"/>
    <property type="match status" value="1"/>
</dbReference>
<dbReference type="CDD" id="cd06225">
    <property type="entry name" value="HAMP"/>
    <property type="match status" value="1"/>
</dbReference>
<dbReference type="Gene3D" id="1.10.287.950">
    <property type="entry name" value="Methyl-accepting chemotaxis protein"/>
    <property type="match status" value="1"/>
</dbReference>
<evidence type="ECO:0000256" key="2">
    <source>
        <dbReference type="ARBA" id="ARBA00022481"/>
    </source>
</evidence>
<evidence type="ECO:0000256" key="3">
    <source>
        <dbReference type="ARBA" id="ARBA00022692"/>
    </source>
</evidence>
<dbReference type="GO" id="GO:0004888">
    <property type="term" value="F:transmembrane signaling receptor activity"/>
    <property type="evidence" value="ECO:0007669"/>
    <property type="project" value="InterPro"/>
</dbReference>
<evidence type="ECO:0000256" key="5">
    <source>
        <dbReference type="ARBA" id="ARBA00023136"/>
    </source>
</evidence>
<dbReference type="Pfam" id="PF00672">
    <property type="entry name" value="HAMP"/>
    <property type="match status" value="1"/>
</dbReference>
<dbReference type="PROSITE" id="PS50885">
    <property type="entry name" value="HAMP"/>
    <property type="match status" value="1"/>
</dbReference>
<accession>A0A4R1PM96</accession>
<feature type="domain" description="Methyl-accepting transducer" evidence="11">
    <location>
        <begin position="297"/>
        <end position="526"/>
    </location>
</feature>
<dbReference type="InterPro" id="IPR051310">
    <property type="entry name" value="MCP_chemotaxis"/>
</dbReference>
<keyword evidence="2" id="KW-0488">Methylation</keyword>
<dbReference type="CDD" id="cd11386">
    <property type="entry name" value="MCP_signal"/>
    <property type="match status" value="1"/>
</dbReference>
<keyword evidence="5 10" id="KW-0472">Membrane</keyword>